<dbReference type="InterPro" id="IPR002477">
    <property type="entry name" value="Peptidoglycan-bd-like"/>
</dbReference>
<comment type="caution">
    <text evidence="4">The sequence shown here is derived from an EMBL/GenBank/DDBJ whole genome shotgun (WGS) entry which is preliminary data.</text>
</comment>
<evidence type="ECO:0000259" key="3">
    <source>
        <dbReference type="Pfam" id="PF01471"/>
    </source>
</evidence>
<reference evidence="4 5" key="1">
    <citation type="journal article" date="2019" name="Int. J. Syst. Evol. Microbiol.">
        <title>The Global Catalogue of Microorganisms (GCM) 10K type strain sequencing project: providing services to taxonomists for standard genome sequencing and annotation.</title>
        <authorList>
            <consortium name="The Broad Institute Genomics Platform"/>
            <consortium name="The Broad Institute Genome Sequencing Center for Infectious Disease"/>
            <person name="Wu L."/>
            <person name="Ma J."/>
        </authorList>
    </citation>
    <scope>NUCLEOTIDE SEQUENCE [LARGE SCALE GENOMIC DNA]</scope>
    <source>
        <strain evidence="4 5">JCM 14368</strain>
    </source>
</reference>
<keyword evidence="5" id="KW-1185">Reference proteome</keyword>
<name>A0ABN1C1W0_9DEIO</name>
<dbReference type="Pfam" id="PF01471">
    <property type="entry name" value="PG_binding_1"/>
    <property type="match status" value="1"/>
</dbReference>
<evidence type="ECO:0000256" key="2">
    <source>
        <dbReference type="SAM" id="SignalP"/>
    </source>
</evidence>
<feature type="compositionally biased region" description="Pro residues" evidence="1">
    <location>
        <begin position="146"/>
        <end position="168"/>
    </location>
</feature>
<dbReference type="EMBL" id="BAAADB010000012">
    <property type="protein sequence ID" value="GAA0509645.1"/>
    <property type="molecule type" value="Genomic_DNA"/>
</dbReference>
<proteinExistence type="predicted"/>
<feature type="compositionally biased region" description="Low complexity" evidence="1">
    <location>
        <begin position="169"/>
        <end position="183"/>
    </location>
</feature>
<accession>A0ABN1C1W0</accession>
<dbReference type="SUPFAM" id="SSF47090">
    <property type="entry name" value="PGBD-like"/>
    <property type="match status" value="1"/>
</dbReference>
<dbReference type="InterPro" id="IPR036365">
    <property type="entry name" value="PGBD-like_sf"/>
</dbReference>
<sequence>MPRPHPRPTLLPTALLLSALAGAQAAPPDLGQAATRAAAAVNGVLRNCPASFSRVGTPAKQCVGAPGTTEQVRLQLGAALGSDLYGVWRSRDEQRSVYNWLRTPGGFVYLRLQPDPDGRARTLVYLDTPPDPLPTAPTPAVTLTPVQPPAPQAPTPQPAATQPAPPPDAATRTPQAPTAAPLPFRRPLSLQTPRLNGPDVLAVQNRLIHLMRPVRTGHGDGWFGPVTAATVRAFQAGNRLPVTGRVDRATWERLFAADAATFTPPPAP</sequence>
<protein>
    <submittedName>
        <fullName evidence="4">Peptidoglycan-binding domain-containing protein</fullName>
    </submittedName>
</protein>
<feature type="signal peptide" evidence="2">
    <location>
        <begin position="1"/>
        <end position="25"/>
    </location>
</feature>
<feature type="region of interest" description="Disordered" evidence="1">
    <location>
        <begin position="127"/>
        <end position="196"/>
    </location>
</feature>
<evidence type="ECO:0000313" key="5">
    <source>
        <dbReference type="Proteomes" id="UP001500191"/>
    </source>
</evidence>
<evidence type="ECO:0000256" key="1">
    <source>
        <dbReference type="SAM" id="MobiDB-lite"/>
    </source>
</evidence>
<gene>
    <name evidence="4" type="ORF">GCM10008937_16890</name>
</gene>
<organism evidence="4 5">
    <name type="scientific">Deinococcus depolymerans</name>
    <dbReference type="NCBI Taxonomy" id="392408"/>
    <lineage>
        <taxon>Bacteria</taxon>
        <taxon>Thermotogati</taxon>
        <taxon>Deinococcota</taxon>
        <taxon>Deinococci</taxon>
        <taxon>Deinococcales</taxon>
        <taxon>Deinococcaceae</taxon>
        <taxon>Deinococcus</taxon>
    </lineage>
</organism>
<dbReference type="Gene3D" id="1.10.101.10">
    <property type="entry name" value="PGBD-like superfamily/PGBD"/>
    <property type="match status" value="1"/>
</dbReference>
<feature type="chain" id="PRO_5046963923" evidence="2">
    <location>
        <begin position="26"/>
        <end position="268"/>
    </location>
</feature>
<dbReference type="RefSeq" id="WP_343757706.1">
    <property type="nucleotide sequence ID" value="NZ_BAAADB010000012.1"/>
</dbReference>
<evidence type="ECO:0000313" key="4">
    <source>
        <dbReference type="EMBL" id="GAA0509645.1"/>
    </source>
</evidence>
<keyword evidence="2" id="KW-0732">Signal</keyword>
<dbReference type="Proteomes" id="UP001500191">
    <property type="component" value="Unassembled WGS sequence"/>
</dbReference>
<feature type="domain" description="Peptidoglycan binding-like" evidence="3">
    <location>
        <begin position="196"/>
        <end position="254"/>
    </location>
</feature>
<dbReference type="InterPro" id="IPR036366">
    <property type="entry name" value="PGBDSf"/>
</dbReference>